<gene>
    <name evidence="1" type="ORF">NGRA_1708</name>
</gene>
<comment type="caution">
    <text evidence="1">The sequence shown here is derived from an EMBL/GenBank/DDBJ whole genome shotgun (WGS) entry which is preliminary data.</text>
</comment>
<evidence type="ECO:0000313" key="1">
    <source>
        <dbReference type="EMBL" id="KAF9762863.1"/>
    </source>
</evidence>
<dbReference type="OrthoDB" id="6093795at2759"/>
<dbReference type="Proteomes" id="UP000740883">
    <property type="component" value="Unassembled WGS sequence"/>
</dbReference>
<accession>A0A9P6GXZ3</accession>
<dbReference type="EMBL" id="SBJO01000126">
    <property type="protein sequence ID" value="KAF9762863.1"/>
    <property type="molecule type" value="Genomic_DNA"/>
</dbReference>
<protein>
    <submittedName>
        <fullName evidence="1">Uncharacterized protein</fullName>
    </submittedName>
</protein>
<sequence>MAVDHNTETRYLSFIWIWIINDSRIHINSSLRKYIEELNGYHANADKTYSCFSNIKTPLRTEDIDEDRAHNKTLACKELQLNAFCLFKGKFNGFFIPIVNGEKEKKI</sequence>
<proteinExistence type="predicted"/>
<organism evidence="1 2">
    <name type="scientific">Nosema granulosis</name>
    <dbReference type="NCBI Taxonomy" id="83296"/>
    <lineage>
        <taxon>Eukaryota</taxon>
        <taxon>Fungi</taxon>
        <taxon>Fungi incertae sedis</taxon>
        <taxon>Microsporidia</taxon>
        <taxon>Nosematidae</taxon>
        <taxon>Nosema</taxon>
    </lineage>
</organism>
<dbReference type="AlphaFoldDB" id="A0A9P6GXZ3"/>
<reference evidence="1 2" key="1">
    <citation type="journal article" date="2020" name="Genome Biol. Evol.">
        <title>Comparative genomics of strictly vertically transmitted, feminizing microsporidia endosymbionts of amphipod crustaceans.</title>
        <authorList>
            <person name="Cormier A."/>
            <person name="Chebbi M.A."/>
            <person name="Giraud I."/>
            <person name="Wattier R."/>
            <person name="Teixeira M."/>
            <person name="Gilbert C."/>
            <person name="Rigaud T."/>
            <person name="Cordaux R."/>
        </authorList>
    </citation>
    <scope>NUCLEOTIDE SEQUENCE [LARGE SCALE GENOMIC DNA]</scope>
    <source>
        <strain evidence="1 2">Ou3-Ou53</strain>
    </source>
</reference>
<evidence type="ECO:0000313" key="2">
    <source>
        <dbReference type="Proteomes" id="UP000740883"/>
    </source>
</evidence>
<name>A0A9P6GXZ3_9MICR</name>
<keyword evidence="2" id="KW-1185">Reference proteome</keyword>